<dbReference type="EC" id="3.5.3.23" evidence="3"/>
<dbReference type="Proteomes" id="UP000319004">
    <property type="component" value="Chromosome"/>
</dbReference>
<dbReference type="NCBIfam" id="TIGR03241">
    <property type="entry name" value="arg_catab_astB"/>
    <property type="match status" value="1"/>
</dbReference>
<dbReference type="EMBL" id="CP037423">
    <property type="protein sequence ID" value="QDV42105.1"/>
    <property type="molecule type" value="Genomic_DNA"/>
</dbReference>
<dbReference type="Gene3D" id="3.75.10.20">
    <property type="entry name" value="Succinylarginine dihydrolase"/>
    <property type="match status" value="1"/>
</dbReference>
<dbReference type="RefSeq" id="WP_145385740.1">
    <property type="nucleotide sequence ID" value="NZ_CP037423.1"/>
</dbReference>
<evidence type="ECO:0000313" key="5">
    <source>
        <dbReference type="Proteomes" id="UP000319004"/>
    </source>
</evidence>
<proteinExistence type="inferred from homology"/>
<dbReference type="PANTHER" id="PTHR30420:SF2">
    <property type="entry name" value="N-SUCCINYLARGININE DIHYDROLASE"/>
    <property type="match status" value="1"/>
</dbReference>
<dbReference type="InterPro" id="IPR007079">
    <property type="entry name" value="SuccinylArg_d-Hdrlase_AstB"/>
</dbReference>
<evidence type="ECO:0000256" key="3">
    <source>
        <dbReference type="NCBIfam" id="TIGR03241"/>
    </source>
</evidence>
<evidence type="ECO:0000256" key="2">
    <source>
        <dbReference type="ARBA" id="ARBA00022801"/>
    </source>
</evidence>
<dbReference type="OrthoDB" id="248552at2"/>
<protein>
    <recommendedName>
        <fullName evidence="3">N-succinylarginine dihydrolase</fullName>
        <ecNumber evidence="3">3.5.3.23</ecNumber>
    </recommendedName>
</protein>
<dbReference type="HAMAP" id="MF_01172">
    <property type="entry name" value="AstB"/>
    <property type="match status" value="1"/>
</dbReference>
<dbReference type="KEGG" id="snep:Enr13x_19480"/>
<reference evidence="4 5" key="1">
    <citation type="submission" date="2019-03" db="EMBL/GenBank/DDBJ databases">
        <title>Deep-cultivation of Planctomycetes and their phenomic and genomic characterization uncovers novel biology.</title>
        <authorList>
            <person name="Wiegand S."/>
            <person name="Jogler M."/>
            <person name="Boedeker C."/>
            <person name="Pinto D."/>
            <person name="Vollmers J."/>
            <person name="Rivas-Marin E."/>
            <person name="Kohn T."/>
            <person name="Peeters S.H."/>
            <person name="Heuer A."/>
            <person name="Rast P."/>
            <person name="Oberbeckmann S."/>
            <person name="Bunk B."/>
            <person name="Jeske O."/>
            <person name="Meyerdierks A."/>
            <person name="Storesund J.E."/>
            <person name="Kallscheuer N."/>
            <person name="Luecker S."/>
            <person name="Lage O.M."/>
            <person name="Pohl T."/>
            <person name="Merkel B.J."/>
            <person name="Hornburger P."/>
            <person name="Mueller R.-W."/>
            <person name="Bruemmer F."/>
            <person name="Labrenz M."/>
            <person name="Spormann A.M."/>
            <person name="Op den Camp H."/>
            <person name="Overmann J."/>
            <person name="Amann R."/>
            <person name="Jetten M.S.M."/>
            <person name="Mascher T."/>
            <person name="Medema M.H."/>
            <person name="Devos D.P."/>
            <person name="Kaster A.-K."/>
            <person name="Ovreas L."/>
            <person name="Rohde M."/>
            <person name="Galperin M.Y."/>
            <person name="Jogler C."/>
        </authorList>
    </citation>
    <scope>NUCLEOTIDE SEQUENCE [LARGE SCALE GENOMIC DNA]</scope>
    <source>
        <strain evidence="4 5">Enr13</strain>
    </source>
</reference>
<dbReference type="Pfam" id="PF04996">
    <property type="entry name" value="AstB"/>
    <property type="match status" value="1"/>
</dbReference>
<dbReference type="InterPro" id="IPR037031">
    <property type="entry name" value="AstB_sf"/>
</dbReference>
<dbReference type="SUPFAM" id="SSF55909">
    <property type="entry name" value="Pentein"/>
    <property type="match status" value="1"/>
</dbReference>
<evidence type="ECO:0000313" key="4">
    <source>
        <dbReference type="EMBL" id="QDV42105.1"/>
    </source>
</evidence>
<gene>
    <name evidence="4" type="primary">astB</name>
    <name evidence="4" type="ORF">Enr13x_19480</name>
</gene>
<dbReference type="GO" id="GO:0006527">
    <property type="term" value="P:L-arginine catabolic process"/>
    <property type="evidence" value="ECO:0007669"/>
    <property type="project" value="UniProtKB-UniRule"/>
</dbReference>
<name>A0A518HMM6_9BACT</name>
<dbReference type="NCBIfam" id="NF009789">
    <property type="entry name" value="PRK13281.1"/>
    <property type="match status" value="1"/>
</dbReference>
<dbReference type="AlphaFoldDB" id="A0A518HMM6"/>
<accession>A0A518HMM6</accession>
<keyword evidence="5" id="KW-1185">Reference proteome</keyword>
<evidence type="ECO:0000256" key="1">
    <source>
        <dbReference type="ARBA" id="ARBA00022503"/>
    </source>
</evidence>
<sequence length="449" mass="48998">MTNTTAPTTVEVNFDGLIGPTHNFAGLGPGNLASWSHRRAPSNPRAAARQGLAKMVRLRALGVPQALLPPQPRPNLALLRRLGFSGDDAAVLATAQKHSPHLLATAMSSSSMWTANAATVCPSADAADRRVHFTPANLVTSLHRASETDITAMLLKRIFPDPRFFVHHDAVPSSTEMGDEGAANHTRFCDTFDAPGVQMFVYGSDSRGDDASGPKRFVARQSKAAGEVIARLHRLHPDRVVFAKQNPRAIDAGVFHNDVIAVGHRQLLFCHEQAFEQPSSVIEDLRRATQDAIRIVQVPEERVSLDDAVATYLFNSQIVTTENDETVLVAPEDCRRHAGVHALLGELVEGKTFDRVEYVDLKQSMDNGGGPACLRLRVVLTPDELASVAAGVFLTDQLVTQLEHWIDRHYRESLTAADLADPDLMKESYQALDELTDLIGLGAIYDFQT</sequence>
<dbReference type="GO" id="GO:0009015">
    <property type="term" value="F:N-succinylarginine dihydrolase activity"/>
    <property type="evidence" value="ECO:0007669"/>
    <property type="project" value="UniProtKB-UniRule"/>
</dbReference>
<keyword evidence="1" id="KW-0056">Arginine metabolism</keyword>
<keyword evidence="2 4" id="KW-0378">Hydrolase</keyword>
<dbReference type="PANTHER" id="PTHR30420">
    <property type="entry name" value="N-SUCCINYLARGININE DIHYDROLASE"/>
    <property type="match status" value="1"/>
</dbReference>
<organism evidence="4 5">
    <name type="scientific">Stieleria neptunia</name>
    <dbReference type="NCBI Taxonomy" id="2527979"/>
    <lineage>
        <taxon>Bacteria</taxon>
        <taxon>Pseudomonadati</taxon>
        <taxon>Planctomycetota</taxon>
        <taxon>Planctomycetia</taxon>
        <taxon>Pirellulales</taxon>
        <taxon>Pirellulaceae</taxon>
        <taxon>Stieleria</taxon>
    </lineage>
</organism>